<reference evidence="1 2" key="2">
    <citation type="submission" date="2018-11" db="EMBL/GenBank/DDBJ databases">
        <authorList>
            <consortium name="Pathogen Informatics"/>
        </authorList>
    </citation>
    <scope>NUCLEOTIDE SEQUENCE [LARGE SCALE GENOMIC DNA]</scope>
    <source>
        <strain evidence="1 2">Egypt</strain>
    </source>
</reference>
<dbReference type="Proteomes" id="UP000272942">
    <property type="component" value="Unassembled WGS sequence"/>
</dbReference>
<gene>
    <name evidence="1" type="ORF">ECPE_LOCUS2597</name>
</gene>
<proteinExistence type="predicted"/>
<keyword evidence="2" id="KW-1185">Reference proteome</keyword>
<accession>A0A183A6L2</accession>
<organism evidence="3">
    <name type="scientific">Echinostoma caproni</name>
    <dbReference type="NCBI Taxonomy" id="27848"/>
    <lineage>
        <taxon>Eukaryota</taxon>
        <taxon>Metazoa</taxon>
        <taxon>Spiralia</taxon>
        <taxon>Lophotrochozoa</taxon>
        <taxon>Platyhelminthes</taxon>
        <taxon>Trematoda</taxon>
        <taxon>Digenea</taxon>
        <taxon>Plagiorchiida</taxon>
        <taxon>Echinostomata</taxon>
        <taxon>Echinostomatoidea</taxon>
        <taxon>Echinostomatidae</taxon>
        <taxon>Echinostoma</taxon>
    </lineage>
</organism>
<dbReference type="AlphaFoldDB" id="A0A183A6L2"/>
<evidence type="ECO:0000313" key="1">
    <source>
        <dbReference type="EMBL" id="VDP66914.1"/>
    </source>
</evidence>
<evidence type="ECO:0000313" key="3">
    <source>
        <dbReference type="WBParaSite" id="ECPE_0000260001-mRNA-1"/>
    </source>
</evidence>
<reference evidence="3" key="1">
    <citation type="submission" date="2016-06" db="UniProtKB">
        <authorList>
            <consortium name="WormBaseParasite"/>
        </authorList>
    </citation>
    <scope>IDENTIFICATION</scope>
</reference>
<sequence>MPELLPIDIKHTVESFSLQPEESVKYLSYLTTVICIIRITPLIHHCDSNSDAYILLEEIEDQAESTTSSRLYAVRLQSACTSSNSAFMENSLALEDADESYESSWKELDLSQHFYFDNLRELIGRVVRTMLQHLASACE</sequence>
<protein>
    <submittedName>
        <fullName evidence="3">DUF3402 domain-containing protein</fullName>
    </submittedName>
</protein>
<evidence type="ECO:0000313" key="2">
    <source>
        <dbReference type="Proteomes" id="UP000272942"/>
    </source>
</evidence>
<name>A0A183A6L2_9TREM</name>
<dbReference type="EMBL" id="UZAN01039721">
    <property type="protein sequence ID" value="VDP66914.1"/>
    <property type="molecule type" value="Genomic_DNA"/>
</dbReference>
<dbReference type="WBParaSite" id="ECPE_0000260001-mRNA-1">
    <property type="protein sequence ID" value="ECPE_0000260001-mRNA-1"/>
    <property type="gene ID" value="ECPE_0000260001"/>
</dbReference>